<dbReference type="GO" id="GO:0005506">
    <property type="term" value="F:iron ion binding"/>
    <property type="evidence" value="ECO:0007669"/>
    <property type="project" value="InterPro"/>
</dbReference>
<keyword evidence="1 6" id="KW-0349">Heme</keyword>
<keyword evidence="4 6" id="KW-0408">Iron</keyword>
<evidence type="ECO:0000256" key="4">
    <source>
        <dbReference type="ARBA" id="ARBA00023004"/>
    </source>
</evidence>
<dbReference type="AlphaFoldDB" id="B9R7K7"/>
<dbReference type="InterPro" id="IPR017972">
    <property type="entry name" value="Cyt_P450_CS"/>
</dbReference>
<dbReference type="GO" id="GO:0020037">
    <property type="term" value="F:heme binding"/>
    <property type="evidence" value="ECO:0007669"/>
    <property type="project" value="InterPro"/>
</dbReference>
<dbReference type="Proteomes" id="UP000008311">
    <property type="component" value="Unassembled WGS sequence"/>
</dbReference>
<dbReference type="Pfam" id="PF00067">
    <property type="entry name" value="p450"/>
    <property type="match status" value="1"/>
</dbReference>
<keyword evidence="5 7" id="KW-0503">Monooxygenase</keyword>
<dbReference type="InterPro" id="IPR002401">
    <property type="entry name" value="Cyt_P450_E_grp-I"/>
</dbReference>
<dbReference type="PRINTS" id="PR00385">
    <property type="entry name" value="P450"/>
</dbReference>
<sequence length="162" mass="18658">MLTWAISLLLNNHFALRKAQEELDLHVDVERQVEESDIKNLVYLQAIVKETLRLYPVAPLSGPRESLEDCSVAGYHAPARTRLIVNVWKIQRDPRLWKDPTTFQPERYLTTHVDIDVRGQHFELIPFGSGRRSCPGASFALCALHFSSSRLIWRPPWISLLT</sequence>
<dbReference type="GO" id="GO:0004497">
    <property type="term" value="F:monooxygenase activity"/>
    <property type="evidence" value="ECO:0000318"/>
    <property type="project" value="GO_Central"/>
</dbReference>
<dbReference type="SUPFAM" id="SSF48264">
    <property type="entry name" value="Cytochrome P450"/>
    <property type="match status" value="1"/>
</dbReference>
<evidence type="ECO:0000256" key="7">
    <source>
        <dbReference type="RuleBase" id="RU000461"/>
    </source>
</evidence>
<keyword evidence="3 7" id="KW-0560">Oxidoreductase</keyword>
<feature type="binding site" description="axial binding residue" evidence="6">
    <location>
        <position position="134"/>
    </location>
    <ligand>
        <name>heme</name>
        <dbReference type="ChEBI" id="CHEBI:30413"/>
    </ligand>
    <ligandPart>
        <name>Fe</name>
        <dbReference type="ChEBI" id="CHEBI:18248"/>
    </ligandPart>
</feature>
<evidence type="ECO:0000256" key="5">
    <source>
        <dbReference type="ARBA" id="ARBA00023033"/>
    </source>
</evidence>
<evidence type="ECO:0000313" key="9">
    <source>
        <dbReference type="Proteomes" id="UP000008311"/>
    </source>
</evidence>
<dbReference type="eggNOG" id="KOG0156">
    <property type="taxonomic scope" value="Eukaryota"/>
</dbReference>
<evidence type="ECO:0000256" key="1">
    <source>
        <dbReference type="ARBA" id="ARBA00022617"/>
    </source>
</evidence>
<dbReference type="InterPro" id="IPR036396">
    <property type="entry name" value="Cyt_P450_sf"/>
</dbReference>
<dbReference type="GO" id="GO:0016705">
    <property type="term" value="F:oxidoreductase activity, acting on paired donors, with incorporation or reduction of molecular oxygen"/>
    <property type="evidence" value="ECO:0007669"/>
    <property type="project" value="InterPro"/>
</dbReference>
<dbReference type="InParanoid" id="B9R7K7"/>
<dbReference type="PRINTS" id="PR00463">
    <property type="entry name" value="EP450I"/>
</dbReference>
<gene>
    <name evidence="8" type="ORF">RCOM_1592680</name>
</gene>
<keyword evidence="9" id="KW-1185">Reference proteome</keyword>
<organism evidence="8 9">
    <name type="scientific">Ricinus communis</name>
    <name type="common">Castor bean</name>
    <dbReference type="NCBI Taxonomy" id="3988"/>
    <lineage>
        <taxon>Eukaryota</taxon>
        <taxon>Viridiplantae</taxon>
        <taxon>Streptophyta</taxon>
        <taxon>Embryophyta</taxon>
        <taxon>Tracheophyta</taxon>
        <taxon>Spermatophyta</taxon>
        <taxon>Magnoliopsida</taxon>
        <taxon>eudicotyledons</taxon>
        <taxon>Gunneridae</taxon>
        <taxon>Pentapetalae</taxon>
        <taxon>rosids</taxon>
        <taxon>fabids</taxon>
        <taxon>Malpighiales</taxon>
        <taxon>Euphorbiaceae</taxon>
        <taxon>Acalyphoideae</taxon>
        <taxon>Acalypheae</taxon>
        <taxon>Ricinus</taxon>
    </lineage>
</organism>
<evidence type="ECO:0000256" key="3">
    <source>
        <dbReference type="ARBA" id="ARBA00023002"/>
    </source>
</evidence>
<proteinExistence type="inferred from homology"/>
<accession>B9R7K7</accession>
<reference evidence="9" key="1">
    <citation type="journal article" date="2010" name="Nat. Biotechnol.">
        <title>Draft genome sequence of the oilseed species Ricinus communis.</title>
        <authorList>
            <person name="Chan A.P."/>
            <person name="Crabtree J."/>
            <person name="Zhao Q."/>
            <person name="Lorenzi H."/>
            <person name="Orvis J."/>
            <person name="Puiu D."/>
            <person name="Melake-Berhan A."/>
            <person name="Jones K.M."/>
            <person name="Redman J."/>
            <person name="Chen G."/>
            <person name="Cahoon E.B."/>
            <person name="Gedil M."/>
            <person name="Stanke M."/>
            <person name="Haas B.J."/>
            <person name="Wortman J.R."/>
            <person name="Fraser-Liggett C.M."/>
            <person name="Ravel J."/>
            <person name="Rabinowicz P.D."/>
        </authorList>
    </citation>
    <scope>NUCLEOTIDE SEQUENCE [LARGE SCALE GENOMIC DNA]</scope>
    <source>
        <strain evidence="9">cv. Hale</strain>
    </source>
</reference>
<comment type="cofactor">
    <cofactor evidence="6">
        <name>heme</name>
        <dbReference type="ChEBI" id="CHEBI:30413"/>
    </cofactor>
</comment>
<dbReference type="PANTHER" id="PTHR47947">
    <property type="entry name" value="CYTOCHROME P450 82C3-RELATED"/>
    <property type="match status" value="1"/>
</dbReference>
<protein>
    <recommendedName>
        <fullName evidence="10">Cytochrome P450</fullName>
    </recommendedName>
</protein>
<dbReference type="PROSITE" id="PS00086">
    <property type="entry name" value="CYTOCHROME_P450"/>
    <property type="match status" value="1"/>
</dbReference>
<dbReference type="Gene3D" id="1.10.630.10">
    <property type="entry name" value="Cytochrome P450"/>
    <property type="match status" value="1"/>
</dbReference>
<name>B9R7K7_RICCO</name>
<evidence type="ECO:0000256" key="2">
    <source>
        <dbReference type="ARBA" id="ARBA00022723"/>
    </source>
</evidence>
<dbReference type="EMBL" id="EQ973772">
    <property type="protein sequence ID" value="EEF52487.1"/>
    <property type="molecule type" value="Genomic_DNA"/>
</dbReference>
<dbReference type="PANTHER" id="PTHR47947:SF19">
    <property type="entry name" value="CYTOCHROME P450 82C3-RELATED"/>
    <property type="match status" value="1"/>
</dbReference>
<comment type="similarity">
    <text evidence="7">Belongs to the cytochrome P450 family.</text>
</comment>
<evidence type="ECO:0008006" key="10">
    <source>
        <dbReference type="Google" id="ProtNLM"/>
    </source>
</evidence>
<dbReference type="InterPro" id="IPR001128">
    <property type="entry name" value="Cyt_P450"/>
</dbReference>
<keyword evidence="2 6" id="KW-0479">Metal-binding</keyword>
<dbReference type="STRING" id="3988.B9R7K7"/>
<evidence type="ECO:0000313" key="8">
    <source>
        <dbReference type="EMBL" id="EEF52487.1"/>
    </source>
</evidence>
<dbReference type="InterPro" id="IPR050651">
    <property type="entry name" value="Plant_Cytochrome_P450_Monoox"/>
</dbReference>
<evidence type="ECO:0000256" key="6">
    <source>
        <dbReference type="PIRSR" id="PIRSR602401-1"/>
    </source>
</evidence>